<keyword evidence="3" id="KW-1185">Reference proteome</keyword>
<dbReference type="EMBL" id="VTOX01000004">
    <property type="protein sequence ID" value="NKE66751.1"/>
    <property type="molecule type" value="Genomic_DNA"/>
</dbReference>
<dbReference type="AlphaFoldDB" id="A0A7X6DGI3"/>
<dbReference type="PANTHER" id="PTHR46438:SF11">
    <property type="entry name" value="LIPASE-RELATED"/>
    <property type="match status" value="1"/>
</dbReference>
<organism evidence="2 3">
    <name type="scientific">Ramlibacter lithotrophicus</name>
    <dbReference type="NCBI Taxonomy" id="2606681"/>
    <lineage>
        <taxon>Bacteria</taxon>
        <taxon>Pseudomonadati</taxon>
        <taxon>Pseudomonadota</taxon>
        <taxon>Betaproteobacteria</taxon>
        <taxon>Burkholderiales</taxon>
        <taxon>Comamonadaceae</taxon>
        <taxon>Ramlibacter</taxon>
    </lineage>
</organism>
<dbReference type="InterPro" id="IPR029058">
    <property type="entry name" value="AB_hydrolase_fold"/>
</dbReference>
<dbReference type="PRINTS" id="PR00412">
    <property type="entry name" value="EPOXHYDRLASE"/>
</dbReference>
<protein>
    <submittedName>
        <fullName evidence="2">Alpha/beta hydrolase</fullName>
    </submittedName>
</protein>
<reference evidence="2 3" key="1">
    <citation type="journal article" date="2020" name="Nature">
        <title>Bacterial chemolithoautotrophy via manganese oxidation.</title>
        <authorList>
            <person name="Yu H."/>
            <person name="Leadbetter J.R."/>
        </authorList>
    </citation>
    <scope>NUCLEOTIDE SEQUENCE [LARGE SCALE GENOMIC DNA]</scope>
    <source>
        <strain evidence="2 3">RBP-1</strain>
    </source>
</reference>
<accession>A0A7X6DGI3</accession>
<dbReference type="Proteomes" id="UP000521868">
    <property type="component" value="Unassembled WGS sequence"/>
</dbReference>
<dbReference type="Pfam" id="PF00561">
    <property type="entry name" value="Abhydrolase_1"/>
    <property type="match status" value="1"/>
</dbReference>
<dbReference type="RefSeq" id="WP_168107875.1">
    <property type="nucleotide sequence ID" value="NZ_VTOX01000004.1"/>
</dbReference>
<keyword evidence="2" id="KW-0378">Hydrolase</keyword>
<dbReference type="Gene3D" id="3.40.50.1820">
    <property type="entry name" value="alpha/beta hydrolase"/>
    <property type="match status" value="1"/>
</dbReference>
<evidence type="ECO:0000259" key="1">
    <source>
        <dbReference type="Pfam" id="PF00561"/>
    </source>
</evidence>
<sequence>MNSLWLRSLWLVLAGAVFFASVGLVAVWAPDLPPDELKARWAPPPSTFIEINGQQVHLRDEGPRHDPVPILLVHGTSASLHTWQGWAEGLRGERRVVRFDLPGFGLTGPNRQDDYSIERYVLFVRSIAARLGIDRFVIAGNSLGGQVAWATAVALPGRVQGLVLVDAAGYGAGLAGTGNDVPLAFKVARMPVLRTVAQHALPRGLVESSLRRLYGEPGKVTPQLVDLYMDMARREGNRAALGHRLAQLGTGPDPALLRKLEVPTLILWGERDRLLPPALGERFARDIPGAKLVILEGIGHMPQEEDPGRTLAEVRRFLGS</sequence>
<dbReference type="GO" id="GO:0016787">
    <property type="term" value="F:hydrolase activity"/>
    <property type="evidence" value="ECO:0007669"/>
    <property type="project" value="UniProtKB-KW"/>
</dbReference>
<gene>
    <name evidence="2" type="ORF">RAMLITH_13035</name>
</gene>
<dbReference type="PRINTS" id="PR00111">
    <property type="entry name" value="ABHYDROLASE"/>
</dbReference>
<dbReference type="PANTHER" id="PTHR46438">
    <property type="entry name" value="ALPHA/BETA-HYDROLASES SUPERFAMILY PROTEIN"/>
    <property type="match status" value="1"/>
</dbReference>
<comment type="caution">
    <text evidence="2">The sequence shown here is derived from an EMBL/GenBank/DDBJ whole genome shotgun (WGS) entry which is preliminary data.</text>
</comment>
<dbReference type="InterPro" id="IPR000639">
    <property type="entry name" value="Epox_hydrolase-like"/>
</dbReference>
<dbReference type="SUPFAM" id="SSF53474">
    <property type="entry name" value="alpha/beta-Hydrolases"/>
    <property type="match status" value="1"/>
</dbReference>
<evidence type="ECO:0000313" key="2">
    <source>
        <dbReference type="EMBL" id="NKE66751.1"/>
    </source>
</evidence>
<proteinExistence type="predicted"/>
<feature type="domain" description="AB hydrolase-1" evidence="1">
    <location>
        <begin position="69"/>
        <end position="307"/>
    </location>
</feature>
<dbReference type="InterPro" id="IPR000073">
    <property type="entry name" value="AB_hydrolase_1"/>
</dbReference>
<name>A0A7X6DGI3_9BURK</name>
<evidence type="ECO:0000313" key="3">
    <source>
        <dbReference type="Proteomes" id="UP000521868"/>
    </source>
</evidence>